<dbReference type="Pfam" id="PF00155">
    <property type="entry name" value="Aminotran_1_2"/>
    <property type="match status" value="1"/>
</dbReference>
<keyword evidence="5" id="KW-0169">Cobalamin biosynthesis</keyword>
<dbReference type="eggNOG" id="COG0079">
    <property type="taxonomic scope" value="Bacteria"/>
</dbReference>
<dbReference type="GO" id="GO:0030170">
    <property type="term" value="F:pyridoxal phosphate binding"/>
    <property type="evidence" value="ECO:0007669"/>
    <property type="project" value="InterPro"/>
</dbReference>
<dbReference type="InterPro" id="IPR004838">
    <property type="entry name" value="NHTrfase_class1_PyrdxlP-BS"/>
</dbReference>
<evidence type="ECO:0000256" key="8">
    <source>
        <dbReference type="ARBA" id="ARBA00029996"/>
    </source>
</evidence>
<evidence type="ECO:0000256" key="3">
    <source>
        <dbReference type="ARBA" id="ARBA00004953"/>
    </source>
</evidence>
<evidence type="ECO:0000256" key="5">
    <source>
        <dbReference type="ARBA" id="ARBA00022573"/>
    </source>
</evidence>
<evidence type="ECO:0000313" key="12">
    <source>
        <dbReference type="Proteomes" id="UP000005952"/>
    </source>
</evidence>
<proteinExistence type="predicted"/>
<name>N0BDU1_9HYPH</name>
<dbReference type="EMBL" id="CP005587">
    <property type="protein sequence ID" value="AGK58666.1"/>
    <property type="molecule type" value="Genomic_DNA"/>
</dbReference>
<evidence type="ECO:0000256" key="6">
    <source>
        <dbReference type="ARBA" id="ARBA00022898"/>
    </source>
</evidence>
<evidence type="ECO:0000256" key="2">
    <source>
        <dbReference type="ARBA" id="ARBA00003444"/>
    </source>
</evidence>
<dbReference type="GO" id="GO:0009236">
    <property type="term" value="P:cobalamin biosynthetic process"/>
    <property type="evidence" value="ECO:0007669"/>
    <property type="project" value="UniProtKB-UniPathway"/>
</dbReference>
<protein>
    <recommendedName>
        <fullName evidence="4">threonine-phosphate decarboxylase</fullName>
        <ecNumber evidence="4">4.1.1.81</ecNumber>
    </recommendedName>
    <alternativeName>
        <fullName evidence="8">L-threonine-O-3-phosphate decarboxylase</fullName>
    </alternativeName>
</protein>
<gene>
    <name evidence="11" type="ORF">HYPDE_34973</name>
</gene>
<comment type="cofactor">
    <cofactor evidence="1">
        <name>pyridoxal 5'-phosphate</name>
        <dbReference type="ChEBI" id="CHEBI:597326"/>
    </cofactor>
</comment>
<dbReference type="Proteomes" id="UP000005952">
    <property type="component" value="Chromosome"/>
</dbReference>
<evidence type="ECO:0000259" key="10">
    <source>
        <dbReference type="Pfam" id="PF00155"/>
    </source>
</evidence>
<dbReference type="InterPro" id="IPR015424">
    <property type="entry name" value="PyrdxlP-dep_Trfase"/>
</dbReference>
<comment type="function">
    <text evidence="2">Decarboxylates L-threonine-O-3-phosphate to yield (R)-1-amino-2-propanol O-2-phosphate, the precursor for the linkage between the nucleotide loop and the corrin ring in cobalamin.</text>
</comment>
<comment type="catalytic activity">
    <reaction evidence="9">
        <text>O-phospho-L-threonine + H(+) = (R)-1-aminopropan-2-yl phosphate + CO2</text>
        <dbReference type="Rhea" id="RHEA:11492"/>
        <dbReference type="ChEBI" id="CHEBI:15378"/>
        <dbReference type="ChEBI" id="CHEBI:16526"/>
        <dbReference type="ChEBI" id="CHEBI:58563"/>
        <dbReference type="ChEBI" id="CHEBI:58675"/>
        <dbReference type="EC" id="4.1.1.81"/>
    </reaction>
</comment>
<dbReference type="EC" id="4.1.1.81" evidence="4"/>
<keyword evidence="6" id="KW-0663">Pyridoxal phosphate</keyword>
<dbReference type="PANTHER" id="PTHR42885">
    <property type="entry name" value="HISTIDINOL-PHOSPHATE AMINOTRANSFERASE-RELATED"/>
    <property type="match status" value="1"/>
</dbReference>
<dbReference type="HOGENOM" id="CLU_017584_3_4_5"/>
<dbReference type="UniPathway" id="UPA00148"/>
<evidence type="ECO:0000313" key="11">
    <source>
        <dbReference type="EMBL" id="AGK58666.1"/>
    </source>
</evidence>
<sequence length="384" mass="41644">MTPPQADLYRGLGASYIRSILSVERPIDASSKPMNTPAVAKSFSASQSVGQAEFEPHGGDIDTVSKRYPNAPRPWIDLSTGINPFAYPIPPLPADVWSRLPLREEDAELRCKAAHRHGAVDLDHVVSAPGTQSLIQVIPRLKEPTDVAIIGPTYREHIRCWARMGHAVRVIGELDEIDNANVVVIVNPNNPTGRHYEPRQLLSVAEDMARRQGLLLVDEAFADFLGADQSLGPLQPPSTIILRSFGKTYGLAGLRLGFAIAEPGVASVLRSWIGPWAVSGPAIAIGCRALEDTGWLISARDRLANCARRLDGLLAVAKCNIVGATPLFRLAEHPRAESVAHTLAHAGIHVRQFPDQRTWLRFGIPSDAALQRLEAALSTLPDAT</sequence>
<feature type="domain" description="Aminotransferase class I/classII large" evidence="10">
    <location>
        <begin position="106"/>
        <end position="373"/>
    </location>
</feature>
<comment type="pathway">
    <text evidence="3">Cofactor biosynthesis; adenosylcobalamin biosynthesis.</text>
</comment>
<evidence type="ECO:0000256" key="4">
    <source>
        <dbReference type="ARBA" id="ARBA00012285"/>
    </source>
</evidence>
<keyword evidence="12" id="KW-1185">Reference proteome</keyword>
<accession>N0BDU1</accession>
<keyword evidence="7" id="KW-0456">Lyase</keyword>
<dbReference type="NCBIfam" id="TIGR01140">
    <property type="entry name" value="L_thr_O3P_dcar"/>
    <property type="match status" value="1"/>
</dbReference>
<organism evidence="11 12">
    <name type="scientific">Hyphomicrobium denitrificans 1NES1</name>
    <dbReference type="NCBI Taxonomy" id="670307"/>
    <lineage>
        <taxon>Bacteria</taxon>
        <taxon>Pseudomonadati</taxon>
        <taxon>Pseudomonadota</taxon>
        <taxon>Alphaproteobacteria</taxon>
        <taxon>Hyphomicrobiales</taxon>
        <taxon>Hyphomicrobiaceae</taxon>
        <taxon>Hyphomicrobium</taxon>
    </lineage>
</organism>
<evidence type="ECO:0000256" key="9">
    <source>
        <dbReference type="ARBA" id="ARBA00048531"/>
    </source>
</evidence>
<evidence type="ECO:0000256" key="7">
    <source>
        <dbReference type="ARBA" id="ARBA00023239"/>
    </source>
</evidence>
<dbReference type="KEGG" id="hdt:HYPDE_34973"/>
<dbReference type="InterPro" id="IPR015421">
    <property type="entry name" value="PyrdxlP-dep_Trfase_major"/>
</dbReference>
<evidence type="ECO:0000256" key="1">
    <source>
        <dbReference type="ARBA" id="ARBA00001933"/>
    </source>
</evidence>
<dbReference type="GO" id="GO:0048472">
    <property type="term" value="F:threonine-phosphate decarboxylase activity"/>
    <property type="evidence" value="ECO:0007669"/>
    <property type="project" value="UniProtKB-EC"/>
</dbReference>
<dbReference type="CDD" id="cd00609">
    <property type="entry name" value="AAT_like"/>
    <property type="match status" value="1"/>
</dbReference>
<dbReference type="STRING" id="670307.HYPDE_34973"/>
<dbReference type="AlphaFoldDB" id="N0BDU1"/>
<dbReference type="Gene3D" id="3.90.1150.10">
    <property type="entry name" value="Aspartate Aminotransferase, domain 1"/>
    <property type="match status" value="1"/>
</dbReference>
<dbReference type="InterPro" id="IPR004839">
    <property type="entry name" value="Aminotransferase_I/II_large"/>
</dbReference>
<dbReference type="InterPro" id="IPR015422">
    <property type="entry name" value="PyrdxlP-dep_Trfase_small"/>
</dbReference>
<reference evidence="11 12" key="1">
    <citation type="journal article" date="2013" name="Genome Announc.">
        <title>Genome sequences for three denitrifying bacterial strains isolated from a uranium- and nitrate-contaminated subsurface environment.</title>
        <authorList>
            <person name="Venkatramanan R."/>
            <person name="Prakash O."/>
            <person name="Woyke T."/>
            <person name="Chain P."/>
            <person name="Goodwin L.A."/>
            <person name="Watson D."/>
            <person name="Brooks S."/>
            <person name="Kostka J.E."/>
            <person name="Green S.J."/>
        </authorList>
    </citation>
    <scope>NUCLEOTIDE SEQUENCE [LARGE SCALE GENOMIC DNA]</scope>
    <source>
        <strain evidence="11 12">1NES1</strain>
    </source>
</reference>
<dbReference type="InterPro" id="IPR005860">
    <property type="entry name" value="CobD"/>
</dbReference>
<dbReference type="SUPFAM" id="SSF53383">
    <property type="entry name" value="PLP-dependent transferases"/>
    <property type="match status" value="1"/>
</dbReference>
<dbReference type="PROSITE" id="PS00105">
    <property type="entry name" value="AA_TRANSFER_CLASS_1"/>
    <property type="match status" value="1"/>
</dbReference>
<dbReference type="PANTHER" id="PTHR42885:SF1">
    <property type="entry name" value="THREONINE-PHOSPHATE DECARBOXYLASE"/>
    <property type="match status" value="1"/>
</dbReference>
<dbReference type="Gene3D" id="3.40.640.10">
    <property type="entry name" value="Type I PLP-dependent aspartate aminotransferase-like (Major domain)"/>
    <property type="match status" value="1"/>
</dbReference>